<feature type="non-terminal residue" evidence="1">
    <location>
        <position position="23"/>
    </location>
</feature>
<reference evidence="1" key="1">
    <citation type="submission" date="2018-05" db="EMBL/GenBank/DDBJ databases">
        <authorList>
            <person name="Lanie J.A."/>
            <person name="Ng W.-L."/>
            <person name="Kazmierczak K.M."/>
            <person name="Andrzejewski T.M."/>
            <person name="Davidsen T.M."/>
            <person name="Wayne K.J."/>
            <person name="Tettelin H."/>
            <person name="Glass J.I."/>
            <person name="Rusch D."/>
            <person name="Podicherti R."/>
            <person name="Tsui H.-C.T."/>
            <person name="Winkler M.E."/>
        </authorList>
    </citation>
    <scope>NUCLEOTIDE SEQUENCE</scope>
</reference>
<dbReference type="EMBL" id="UINC01097878">
    <property type="protein sequence ID" value="SVC55955.1"/>
    <property type="molecule type" value="Genomic_DNA"/>
</dbReference>
<name>A0A382N6K0_9ZZZZ</name>
<dbReference type="SUPFAM" id="SSF52016">
    <property type="entry name" value="LeuD/IlvD-like"/>
    <property type="match status" value="1"/>
</dbReference>
<sequence length="23" mass="2562">MKQVIKGKAYTLGNDIDTDQIIP</sequence>
<gene>
    <name evidence="1" type="ORF">METZ01_LOCUS308809</name>
</gene>
<organism evidence="1">
    <name type="scientific">marine metagenome</name>
    <dbReference type="NCBI Taxonomy" id="408172"/>
    <lineage>
        <taxon>unclassified sequences</taxon>
        <taxon>metagenomes</taxon>
        <taxon>ecological metagenomes</taxon>
    </lineage>
</organism>
<evidence type="ECO:0000313" key="1">
    <source>
        <dbReference type="EMBL" id="SVC55955.1"/>
    </source>
</evidence>
<dbReference type="AlphaFoldDB" id="A0A382N6K0"/>
<protein>
    <recommendedName>
        <fullName evidence="2">Aconitase A/isopropylmalate dehydratase small subunit swivel domain-containing protein</fullName>
    </recommendedName>
</protein>
<proteinExistence type="predicted"/>
<accession>A0A382N6K0</accession>
<evidence type="ECO:0008006" key="2">
    <source>
        <dbReference type="Google" id="ProtNLM"/>
    </source>
</evidence>